<dbReference type="RefSeq" id="WP_374347738.1">
    <property type="nucleotide sequence ID" value="NZ_JBHTLQ010000003.1"/>
</dbReference>
<proteinExistence type="predicted"/>
<protein>
    <submittedName>
        <fullName evidence="3">Uncharacterized protein</fullName>
    </submittedName>
</protein>
<accession>A0ABW3SWR9</accession>
<sequence>MERRLLLAGGLALGLSALAPASAIAAEGGEKDKAPQDFVELLPVGLPVVVNGRLVNYVFLTIRIRLNPKADVMKLRTKEPFFRDALVKLGHRTPFTNPTNYTTLDLPRLQQAFAREAALVAGAGAVRAIEIVSETPQKRYGLPKPGASSAKAIQP</sequence>
<dbReference type="EMBL" id="JBHTLQ010000003">
    <property type="protein sequence ID" value="MFD1189369.1"/>
    <property type="molecule type" value="Genomic_DNA"/>
</dbReference>
<comment type="caution">
    <text evidence="3">The sequence shown here is derived from an EMBL/GenBank/DDBJ whole genome shotgun (WGS) entry which is preliminary data.</text>
</comment>
<keyword evidence="1" id="KW-1133">Transmembrane helix</keyword>
<keyword evidence="1" id="KW-0812">Transmembrane</keyword>
<keyword evidence="1" id="KW-0472">Membrane</keyword>
<evidence type="ECO:0000313" key="4">
    <source>
        <dbReference type="Proteomes" id="UP001597216"/>
    </source>
</evidence>
<keyword evidence="4" id="KW-1185">Reference proteome</keyword>
<keyword evidence="2" id="KW-0732">Signal</keyword>
<evidence type="ECO:0000256" key="1">
    <source>
        <dbReference type="SAM" id="Phobius"/>
    </source>
</evidence>
<feature type="signal peptide" evidence="2">
    <location>
        <begin position="1"/>
        <end position="25"/>
    </location>
</feature>
<feature type="transmembrane region" description="Helical" evidence="1">
    <location>
        <begin position="41"/>
        <end position="60"/>
    </location>
</feature>
<evidence type="ECO:0000256" key="2">
    <source>
        <dbReference type="SAM" id="SignalP"/>
    </source>
</evidence>
<organism evidence="3 4">
    <name type="scientific">Phenylobacterium conjunctum</name>
    <dbReference type="NCBI Taxonomy" id="1298959"/>
    <lineage>
        <taxon>Bacteria</taxon>
        <taxon>Pseudomonadati</taxon>
        <taxon>Pseudomonadota</taxon>
        <taxon>Alphaproteobacteria</taxon>
        <taxon>Caulobacterales</taxon>
        <taxon>Caulobacteraceae</taxon>
        <taxon>Phenylobacterium</taxon>
    </lineage>
</organism>
<name>A0ABW3SWR9_9CAUL</name>
<feature type="chain" id="PRO_5046715085" evidence="2">
    <location>
        <begin position="26"/>
        <end position="155"/>
    </location>
</feature>
<evidence type="ECO:0000313" key="3">
    <source>
        <dbReference type="EMBL" id="MFD1189369.1"/>
    </source>
</evidence>
<reference evidence="4" key="1">
    <citation type="journal article" date="2019" name="Int. J. Syst. Evol. Microbiol.">
        <title>The Global Catalogue of Microorganisms (GCM) 10K type strain sequencing project: providing services to taxonomists for standard genome sequencing and annotation.</title>
        <authorList>
            <consortium name="The Broad Institute Genomics Platform"/>
            <consortium name="The Broad Institute Genome Sequencing Center for Infectious Disease"/>
            <person name="Wu L."/>
            <person name="Ma J."/>
        </authorList>
    </citation>
    <scope>NUCLEOTIDE SEQUENCE [LARGE SCALE GENOMIC DNA]</scope>
    <source>
        <strain evidence="4">CCUG 55074</strain>
    </source>
</reference>
<gene>
    <name evidence="3" type="ORF">ACFQ27_02165</name>
</gene>
<dbReference type="Proteomes" id="UP001597216">
    <property type="component" value="Unassembled WGS sequence"/>
</dbReference>